<organism evidence="1 2">
    <name type="scientific">Conidiobolus coronatus (strain ATCC 28846 / CBS 209.66 / NRRL 28638)</name>
    <name type="common">Delacroixia coronata</name>
    <dbReference type="NCBI Taxonomy" id="796925"/>
    <lineage>
        <taxon>Eukaryota</taxon>
        <taxon>Fungi</taxon>
        <taxon>Fungi incertae sedis</taxon>
        <taxon>Zoopagomycota</taxon>
        <taxon>Entomophthoromycotina</taxon>
        <taxon>Entomophthoromycetes</taxon>
        <taxon>Entomophthorales</taxon>
        <taxon>Ancylistaceae</taxon>
        <taxon>Conidiobolus</taxon>
    </lineage>
</organism>
<name>A0A137P9X1_CONC2</name>
<gene>
    <name evidence="1" type="ORF">CONCODRAFT_78158</name>
</gene>
<accession>A0A137P9X1</accession>
<evidence type="ECO:0000313" key="2">
    <source>
        <dbReference type="Proteomes" id="UP000070444"/>
    </source>
</evidence>
<dbReference type="EMBL" id="KQ964467">
    <property type="protein sequence ID" value="KXN71793.1"/>
    <property type="molecule type" value="Genomic_DNA"/>
</dbReference>
<evidence type="ECO:0000313" key="1">
    <source>
        <dbReference type="EMBL" id="KXN71793.1"/>
    </source>
</evidence>
<proteinExistence type="predicted"/>
<dbReference type="Proteomes" id="UP000070444">
    <property type="component" value="Unassembled WGS sequence"/>
</dbReference>
<protein>
    <submittedName>
        <fullName evidence="1">Uncharacterized protein</fullName>
    </submittedName>
</protein>
<sequence>MVKWEENYKLIFNQVIDHLMNPLIELFYYLNNSESKIINGFLDRFKVYLQLVFFPTDQLNGYRHAIELESDNNEQSYHAKLFEKLETNINSKSDSDDSEEDASIILKLGSIQSLPIWLELFCKDTTESEKDHIKALKVPLAFKLIKLTYPYLKVNELFSDYKASVEMPRKKVKKSSSESLALIQSQLECINLSIEATSNIIKILKDLNLFTNTLGVTQLVDREALLNEYIELITIIEQSSSSQLFNLPTKDQLSICLNNCLICYSNLINLNPSLFDSKLTKMWDLSLITKYPGALDLALSLINNYSRIRKLDLCTQSLVESITSQKLVQSDSLSILFNPKFISNLYTVLNESTNIHQLDAILEPITAELLNRLGESKSDTGLPHQLHIVSQLTHIWSTIVSSLDKGEVKEHLKGHFDRFIEKVFIPNFKWSEDKLKDDDHCKSKLKKISKLFDEDDNNTQSDINFINSLQLLSLTLTTTNLNSWPSSTSPITFRHLYNLIKEMSKKINLNNKLGKLIVLKVIIQFGDLIILEGQKDSVLVELFNFCLSQVELTKKSDELGNGEGEGQILLSNLDTNYNEAIWHQLSNKASWNTIYSGLLIGSSNSSNSEVVGGIIDNLAKSILNRQLIFSNGNDSAFTEYQLEGDKLSYYWLHYWLKLTQEGLVYFRENFIQTVLNNQASEASYKHEKLSWLNLDTLDLTKIGELEANIKGIKSNSKLFKDQVKFFELMFSNLKKLPSNLIPDGLKVKLINLIHIILVFIKLNYAAISNDDSDGELVEFVNLIISTLNPIQNSLSKAQASKLIKFEGFNNLLNCTLPILSKIKDFTKWYELRQKLTSTFIHTFGIFVSTQALVNDETLINLVLPNQHGSDSEGVAYDSLKLDLMSNILLNLNANFNSSLIKSELISKVPVKLILNYYNNNLMSEIDLTQYEKTINSQLAGINDILSNYEEVFEFDGAESDVKAMETKLPLLTRDILKVVEFLEKVIYSQYSLKSLRMYSGLSKLRDSTGLNQLITQLIQSLVNFTSYPLLSQLLFQSVLNLIQCKLVLFSLNTKLVPSSELNQLVNWIQLIYHYANPHIINTKLIEQMSTIGANLSRLMNHEQLEQSVSSILQKIGYRFKLDELLSTLQLLNDWLLDDPSNKKGLKVRAITSTINHLVLSNLTCMDSVNRESLTLPSLEFIYNSLGVAKYQLDQTIINSVLQLIQQLLKQESKVEELHKITKLLIRIIKFHFKLIQLTNLQVILVELVQNWIILFNLNGWTRVDLIISPILTSLPTKCYTEDLTKSYNLVISNVLTELIHQRLEFSQVFTNRTAQNTPEGLFEESYINKNLTSEFEGWFNIFLILETCSNQLSGGGKRDEDFSLKKVLSWISPHGQNLLKLVRAQYVSSVKFKGKV</sequence>
<keyword evidence="2" id="KW-1185">Reference proteome</keyword>
<reference evidence="1 2" key="1">
    <citation type="journal article" date="2015" name="Genome Biol. Evol.">
        <title>Phylogenomic analyses indicate that early fungi evolved digesting cell walls of algal ancestors of land plants.</title>
        <authorList>
            <person name="Chang Y."/>
            <person name="Wang S."/>
            <person name="Sekimoto S."/>
            <person name="Aerts A.L."/>
            <person name="Choi C."/>
            <person name="Clum A."/>
            <person name="LaButti K.M."/>
            <person name="Lindquist E.A."/>
            <person name="Yee Ngan C."/>
            <person name="Ohm R.A."/>
            <person name="Salamov A.A."/>
            <person name="Grigoriev I.V."/>
            <person name="Spatafora J.W."/>
            <person name="Berbee M.L."/>
        </authorList>
    </citation>
    <scope>NUCLEOTIDE SEQUENCE [LARGE SCALE GENOMIC DNA]</scope>
    <source>
        <strain evidence="1 2">NRRL 28638</strain>
    </source>
</reference>